<feature type="coiled-coil region" evidence="2">
    <location>
        <begin position="14"/>
        <end position="73"/>
    </location>
</feature>
<dbReference type="InterPro" id="IPR049258">
    <property type="entry name" value="ODAD1_CC"/>
</dbReference>
<sequence>MSEENEKEQTDHFTDDTQSELLRLQRQYRILDNERQAYKENSENDLRKLNKTLSKLRKENDELKIEYKIAFSTKNKSNEFQITEELKNLLLAENCAKHDLLRVTKKLELVNRDIKNYHMKIDLFRKHLKGLKESKAKTENIQNLNRIIENRLNVANFKLNNALTINKMKKQEITHLKIQRDRYFDLSKKLQEIYNNGRTRKSFLIENAKAHFSSRDEAQHRLQFLRDRSDRDIIAYNTELKDILRIIDHENKLRLFIDTKMEEHAESYDIILKERIEKKLNSNIRVLNIEVENYESVFNQLFEVESTDNIDEMINSFKIEEKELFALYNFVKEQSKEIEINENLIETINKQSISFKDMQLANENKMNNSLEKLHGKKKILNDEIINISSMTSANQQKLINLLPVVEKVLIKVQPVHSKSTVKLGCSKITQNNLLLYLGLLEQITTEMLRTKTMLSRKSPFSEPQKSSLLVVGKDLLYSVNLPSVSLDVSDYSTPTSIHENALKSVHESTMT</sequence>
<dbReference type="Pfam" id="PF21773">
    <property type="entry name" value="ODAD1_CC"/>
    <property type="match status" value="1"/>
</dbReference>
<dbReference type="Proteomes" id="UP001652625">
    <property type="component" value="Chromosome 12"/>
</dbReference>
<dbReference type="PANTHER" id="PTHR21694">
    <property type="entry name" value="COILED-COIL DOMAIN-CONTAINING PROTEIN 63"/>
    <property type="match status" value="1"/>
</dbReference>
<evidence type="ECO:0000313" key="5">
    <source>
        <dbReference type="RefSeq" id="XP_065670916.1"/>
    </source>
</evidence>
<reference evidence="5" key="1">
    <citation type="submission" date="2025-08" db="UniProtKB">
        <authorList>
            <consortium name="RefSeq"/>
        </authorList>
    </citation>
    <scope>IDENTIFICATION</scope>
</reference>
<organism evidence="4 5">
    <name type="scientific">Hydra vulgaris</name>
    <name type="common">Hydra</name>
    <name type="synonym">Hydra attenuata</name>
    <dbReference type="NCBI Taxonomy" id="6087"/>
    <lineage>
        <taxon>Eukaryota</taxon>
        <taxon>Metazoa</taxon>
        <taxon>Cnidaria</taxon>
        <taxon>Hydrozoa</taxon>
        <taxon>Hydroidolina</taxon>
        <taxon>Anthoathecata</taxon>
        <taxon>Aplanulata</taxon>
        <taxon>Hydridae</taxon>
        <taxon>Hydra</taxon>
    </lineage>
</organism>
<evidence type="ECO:0000259" key="3">
    <source>
        <dbReference type="Pfam" id="PF21773"/>
    </source>
</evidence>
<gene>
    <name evidence="5" type="primary">LOC100198281</name>
</gene>
<feature type="domain" description="ODAD1 central coiled coil region" evidence="3">
    <location>
        <begin position="146"/>
        <end position="421"/>
    </location>
</feature>
<protein>
    <submittedName>
        <fullName evidence="5">Coiled-coil domain-containing protein 63</fullName>
    </submittedName>
</protein>
<evidence type="ECO:0000256" key="2">
    <source>
        <dbReference type="SAM" id="Coils"/>
    </source>
</evidence>
<dbReference type="RefSeq" id="XP_065670916.1">
    <property type="nucleotide sequence ID" value="XM_065814844.1"/>
</dbReference>
<evidence type="ECO:0000256" key="1">
    <source>
        <dbReference type="ARBA" id="ARBA00023054"/>
    </source>
</evidence>
<proteinExistence type="predicted"/>
<keyword evidence="4" id="KW-1185">Reference proteome</keyword>
<name>A0ABM4D9A9_HYDVU</name>
<dbReference type="GeneID" id="100198281"/>
<dbReference type="InterPro" id="IPR051876">
    <property type="entry name" value="ODA-DC/CCD"/>
</dbReference>
<accession>A0ABM4D9A9</accession>
<evidence type="ECO:0000313" key="4">
    <source>
        <dbReference type="Proteomes" id="UP001652625"/>
    </source>
</evidence>
<keyword evidence="1 2" id="KW-0175">Coiled coil</keyword>
<dbReference type="PANTHER" id="PTHR21694:SF18">
    <property type="entry name" value="COILED-COIL DOMAIN-CONTAINING PROTEIN 63"/>
    <property type="match status" value="1"/>
</dbReference>